<keyword evidence="4 6" id="KW-1133">Transmembrane helix</keyword>
<dbReference type="GO" id="GO:0016020">
    <property type="term" value="C:membrane"/>
    <property type="evidence" value="ECO:0007669"/>
    <property type="project" value="UniProtKB-SubCell"/>
</dbReference>
<dbReference type="Pfam" id="PF09775">
    <property type="entry name" value="Keratin_assoc"/>
    <property type="match status" value="1"/>
</dbReference>
<dbReference type="PANTHER" id="PTHR32001:SF1">
    <property type="entry name" value="KERATINOCYTE-ASSOCIATED PROTEIN 2"/>
    <property type="match status" value="1"/>
</dbReference>
<evidence type="ECO:0000313" key="8">
    <source>
        <dbReference type="Proteomes" id="UP000728032"/>
    </source>
</evidence>
<comment type="subcellular location">
    <subcellularLocation>
        <location evidence="1">Membrane</location>
        <topology evidence="1">Multi-pass membrane protein</topology>
    </subcellularLocation>
</comment>
<evidence type="ECO:0000256" key="3">
    <source>
        <dbReference type="ARBA" id="ARBA00022692"/>
    </source>
</evidence>
<evidence type="ECO:0000256" key="4">
    <source>
        <dbReference type="ARBA" id="ARBA00022989"/>
    </source>
</evidence>
<accession>A0A7R9LYZ9</accession>
<dbReference type="Proteomes" id="UP000728032">
    <property type="component" value="Unassembled WGS sequence"/>
</dbReference>
<gene>
    <name evidence="7" type="ORF">ONB1V03_LOCUS7847</name>
</gene>
<feature type="transmembrane region" description="Helical" evidence="6">
    <location>
        <begin position="29"/>
        <end position="50"/>
    </location>
</feature>
<sequence length="161" mass="17913">MSSPLKPIDNRFVITDWIPYSSRVCPTTVASNGVSFVLSLTLSTVLTAIMQMYRQVLSSSQPMTIFAGYLGSMLFLLILTAISNLEMSLFGKHFQSKLWEVIISLVIALFVSGGVHRVSITCCLIFSFIGLYYVNRISAKVHQMNTINPNIANNPTSKKRK</sequence>
<evidence type="ECO:0000313" key="7">
    <source>
        <dbReference type="EMBL" id="CAD7650512.1"/>
    </source>
</evidence>
<organism evidence="7">
    <name type="scientific">Oppiella nova</name>
    <dbReference type="NCBI Taxonomy" id="334625"/>
    <lineage>
        <taxon>Eukaryota</taxon>
        <taxon>Metazoa</taxon>
        <taxon>Ecdysozoa</taxon>
        <taxon>Arthropoda</taxon>
        <taxon>Chelicerata</taxon>
        <taxon>Arachnida</taxon>
        <taxon>Acari</taxon>
        <taxon>Acariformes</taxon>
        <taxon>Sarcoptiformes</taxon>
        <taxon>Oribatida</taxon>
        <taxon>Brachypylina</taxon>
        <taxon>Oppioidea</taxon>
        <taxon>Oppiidae</taxon>
        <taxon>Oppiella</taxon>
    </lineage>
</organism>
<keyword evidence="3 6" id="KW-0812">Transmembrane</keyword>
<feature type="transmembrane region" description="Helical" evidence="6">
    <location>
        <begin position="62"/>
        <end position="82"/>
    </location>
</feature>
<proteinExistence type="inferred from homology"/>
<reference evidence="7" key="1">
    <citation type="submission" date="2020-11" db="EMBL/GenBank/DDBJ databases">
        <authorList>
            <person name="Tran Van P."/>
        </authorList>
    </citation>
    <scope>NUCLEOTIDE SEQUENCE</scope>
</reference>
<protein>
    <recommendedName>
        <fullName evidence="9">Dolichyl-diphosphooligosaccharide--protein glycosyltransferase subunit KCP2</fullName>
    </recommendedName>
</protein>
<evidence type="ECO:0000256" key="1">
    <source>
        <dbReference type="ARBA" id="ARBA00004141"/>
    </source>
</evidence>
<keyword evidence="8" id="KW-1185">Reference proteome</keyword>
<dbReference type="AlphaFoldDB" id="A0A7R9LYZ9"/>
<dbReference type="InterPro" id="IPR018614">
    <property type="entry name" value="KRTCAP2"/>
</dbReference>
<dbReference type="OrthoDB" id="1111004at2759"/>
<feature type="transmembrane region" description="Helical" evidence="6">
    <location>
        <begin position="102"/>
        <end position="134"/>
    </location>
</feature>
<keyword evidence="5 6" id="KW-0472">Membrane</keyword>
<dbReference type="EMBL" id="CAJPVJ010004165">
    <property type="protein sequence ID" value="CAG2168357.1"/>
    <property type="molecule type" value="Genomic_DNA"/>
</dbReference>
<evidence type="ECO:0000256" key="6">
    <source>
        <dbReference type="SAM" id="Phobius"/>
    </source>
</evidence>
<dbReference type="PANTHER" id="PTHR32001">
    <property type="entry name" value="KERATINOCYTE-ASSOCIATED PROTEIN 2"/>
    <property type="match status" value="1"/>
</dbReference>
<comment type="similarity">
    <text evidence="2">Belongs to the KRTCAP2 family.</text>
</comment>
<evidence type="ECO:0008006" key="9">
    <source>
        <dbReference type="Google" id="ProtNLM"/>
    </source>
</evidence>
<name>A0A7R9LYZ9_9ACAR</name>
<dbReference type="EMBL" id="OC918990">
    <property type="protein sequence ID" value="CAD7650512.1"/>
    <property type="molecule type" value="Genomic_DNA"/>
</dbReference>
<evidence type="ECO:0000256" key="5">
    <source>
        <dbReference type="ARBA" id="ARBA00023136"/>
    </source>
</evidence>
<evidence type="ECO:0000256" key="2">
    <source>
        <dbReference type="ARBA" id="ARBA00007279"/>
    </source>
</evidence>